<comment type="subcellular location">
    <subcellularLocation>
        <location evidence="1">Membrane</location>
        <topology evidence="1">Single-pass membrane protein</topology>
    </subcellularLocation>
</comment>
<dbReference type="PANTHER" id="PTHR30386:SF26">
    <property type="entry name" value="TRANSPORT PROTEIN COMB"/>
    <property type="match status" value="1"/>
</dbReference>
<evidence type="ECO:0000259" key="8">
    <source>
        <dbReference type="Pfam" id="PF26002"/>
    </source>
</evidence>
<dbReference type="AlphaFoldDB" id="A0A6I1MJB5"/>
<keyword evidence="4 7" id="KW-1133">Transmembrane helix</keyword>
<evidence type="ECO:0000256" key="6">
    <source>
        <dbReference type="SAM" id="Coils"/>
    </source>
</evidence>
<dbReference type="RefSeq" id="WP_152889315.1">
    <property type="nucleotide sequence ID" value="NZ_WHJC01000087.1"/>
</dbReference>
<feature type="coiled-coil region" evidence="6">
    <location>
        <begin position="105"/>
        <end position="132"/>
    </location>
</feature>
<keyword evidence="6" id="KW-0175">Coiled coil</keyword>
<protein>
    <submittedName>
        <fullName evidence="9">HlyD family efflux transporter periplasmic adaptor subunit</fullName>
    </submittedName>
</protein>
<reference evidence="9 10" key="1">
    <citation type="submission" date="2019-10" db="EMBL/GenBank/DDBJ databases">
        <title>The Genome Sequence of Clostridium tarantellae Isolated from Fish Brain.</title>
        <authorList>
            <person name="Bano L."/>
            <person name="Kiel M."/>
            <person name="Sales G."/>
            <person name="Doxey A.C."/>
            <person name="Mansfield M.J."/>
            <person name="Schiavone M."/>
            <person name="Rossetto O."/>
            <person name="Pirazzini M."/>
            <person name="Dobrindt U."/>
            <person name="Montecucco C."/>
        </authorList>
    </citation>
    <scope>NUCLEOTIDE SEQUENCE [LARGE SCALE GENOMIC DNA]</scope>
    <source>
        <strain evidence="9 10">DSM 3997</strain>
    </source>
</reference>
<dbReference type="Pfam" id="PF26002">
    <property type="entry name" value="Beta-barrel_AprE"/>
    <property type="match status" value="1"/>
</dbReference>
<evidence type="ECO:0000256" key="7">
    <source>
        <dbReference type="SAM" id="Phobius"/>
    </source>
</evidence>
<proteinExistence type="inferred from homology"/>
<sequence>MKLKIVDINDITDGREIMESKPHAFTLIFMYILIALISAFLMWSWFSEKEIIVKVSGIVRPSDKIFAISNEVPGTIKEIKFKNGEKVSKGDVLYSITSPELMDKKKQLDNSLNTLNADVDNLNKLSKSVKDDTNYFNKDNESEKSYYYKFQSYKASNKTNSVDIEALNGNKNSINGKINSLNSLINSVNNNTDYTEKNTIYSSQFEAFKLSQKEIDTKISELNSLYNASKNKGASQEELNSIKEQIDNSNTLIKKNKADFIIKVQSSINELNNELNNIDTNLNKINEDGKLSLDKNKNTILCQIEDGIKGDKEKITEINTALESINNNINNCEVKANTDGILDMKAQLEPGMMIQPGAMVGNIIPDNNSYNIDLMIPDKDIGTIKTGQSVKYSFPSLPYQEYGFLEGLVSNLSADSNMDTKNGLAFYTGVGTVSKDSLSSHKGEENKIKAGMTCEARIVTRKEKMLFYFLEKLGLKD</sequence>
<feature type="transmembrane region" description="Helical" evidence="7">
    <location>
        <begin position="24"/>
        <end position="46"/>
    </location>
</feature>
<keyword evidence="10" id="KW-1185">Reference proteome</keyword>
<evidence type="ECO:0000313" key="9">
    <source>
        <dbReference type="EMBL" id="MPQ43626.1"/>
    </source>
</evidence>
<comment type="caution">
    <text evidence="9">The sequence shown here is derived from an EMBL/GenBank/DDBJ whole genome shotgun (WGS) entry which is preliminary data.</text>
</comment>
<dbReference type="PANTHER" id="PTHR30386">
    <property type="entry name" value="MEMBRANE FUSION SUBUNIT OF EMRAB-TOLC MULTIDRUG EFFLUX PUMP"/>
    <property type="match status" value="1"/>
</dbReference>
<keyword evidence="5 7" id="KW-0472">Membrane</keyword>
<dbReference type="PRINTS" id="PR01490">
    <property type="entry name" value="RTXTOXIND"/>
</dbReference>
<comment type="similarity">
    <text evidence="2">Belongs to the membrane fusion protein (MFP) (TC 8.A.1) family.</text>
</comment>
<dbReference type="SUPFAM" id="SSF111369">
    <property type="entry name" value="HlyD-like secretion proteins"/>
    <property type="match status" value="1"/>
</dbReference>
<dbReference type="GO" id="GO:0016020">
    <property type="term" value="C:membrane"/>
    <property type="evidence" value="ECO:0007669"/>
    <property type="project" value="UniProtKB-SubCell"/>
</dbReference>
<dbReference type="Proteomes" id="UP000430345">
    <property type="component" value="Unassembled WGS sequence"/>
</dbReference>
<organism evidence="9 10">
    <name type="scientific">Clostridium tarantellae</name>
    <dbReference type="NCBI Taxonomy" id="39493"/>
    <lineage>
        <taxon>Bacteria</taxon>
        <taxon>Bacillati</taxon>
        <taxon>Bacillota</taxon>
        <taxon>Clostridia</taxon>
        <taxon>Eubacteriales</taxon>
        <taxon>Clostridiaceae</taxon>
        <taxon>Clostridium</taxon>
    </lineage>
</organism>
<evidence type="ECO:0000256" key="5">
    <source>
        <dbReference type="ARBA" id="ARBA00023136"/>
    </source>
</evidence>
<feature type="coiled-coil region" evidence="6">
    <location>
        <begin position="261"/>
        <end position="288"/>
    </location>
</feature>
<feature type="domain" description="AprE-like beta-barrel" evidence="8">
    <location>
        <begin position="372"/>
        <end position="461"/>
    </location>
</feature>
<dbReference type="OrthoDB" id="357309at2"/>
<dbReference type="Gene3D" id="2.40.50.100">
    <property type="match status" value="1"/>
</dbReference>
<accession>A0A6I1MJB5</accession>
<evidence type="ECO:0000256" key="3">
    <source>
        <dbReference type="ARBA" id="ARBA00022692"/>
    </source>
</evidence>
<evidence type="ECO:0000313" key="10">
    <source>
        <dbReference type="Proteomes" id="UP000430345"/>
    </source>
</evidence>
<dbReference type="InterPro" id="IPR050739">
    <property type="entry name" value="MFP"/>
</dbReference>
<evidence type="ECO:0000256" key="2">
    <source>
        <dbReference type="ARBA" id="ARBA00009477"/>
    </source>
</evidence>
<name>A0A6I1MJB5_9CLOT</name>
<evidence type="ECO:0000256" key="4">
    <source>
        <dbReference type="ARBA" id="ARBA00022989"/>
    </source>
</evidence>
<evidence type="ECO:0000256" key="1">
    <source>
        <dbReference type="ARBA" id="ARBA00004167"/>
    </source>
</evidence>
<gene>
    <name evidence="9" type="ORF">GBZ86_07625</name>
</gene>
<dbReference type="Gene3D" id="2.40.30.170">
    <property type="match status" value="1"/>
</dbReference>
<dbReference type="EMBL" id="WHJC01000087">
    <property type="protein sequence ID" value="MPQ43626.1"/>
    <property type="molecule type" value="Genomic_DNA"/>
</dbReference>
<keyword evidence="3 7" id="KW-0812">Transmembrane</keyword>
<dbReference type="InterPro" id="IPR058982">
    <property type="entry name" value="Beta-barrel_AprE"/>
</dbReference>